<dbReference type="SUPFAM" id="SSF56059">
    <property type="entry name" value="Glutathione synthetase ATP-binding domain-like"/>
    <property type="match status" value="1"/>
</dbReference>
<dbReference type="PANTHER" id="PTHR46069">
    <property type="entry name" value="TUBULIN TYROSINE LIGASE"/>
    <property type="match status" value="1"/>
</dbReference>
<name>A0A378HXG7_9GAMM</name>
<organism evidence="1 2">
    <name type="scientific">Legionella beliardensis</name>
    <dbReference type="NCBI Taxonomy" id="91822"/>
    <lineage>
        <taxon>Bacteria</taxon>
        <taxon>Pseudomonadati</taxon>
        <taxon>Pseudomonadota</taxon>
        <taxon>Gammaproteobacteria</taxon>
        <taxon>Legionellales</taxon>
        <taxon>Legionellaceae</taxon>
        <taxon>Legionella</taxon>
    </lineage>
</organism>
<dbReference type="OrthoDB" id="5644999at2"/>
<proteinExistence type="predicted"/>
<dbReference type="Proteomes" id="UP000254968">
    <property type="component" value="Unassembled WGS sequence"/>
</dbReference>
<evidence type="ECO:0000313" key="1">
    <source>
        <dbReference type="EMBL" id="STX27597.1"/>
    </source>
</evidence>
<dbReference type="PANTHER" id="PTHR46069:SF1">
    <property type="entry name" value="CHROMOSOME UNDETERMINED SCAFFOLD_125, WHOLE GENOME SHOTGUN SEQUENCE"/>
    <property type="match status" value="1"/>
</dbReference>
<keyword evidence="2" id="KW-1185">Reference proteome</keyword>
<dbReference type="RefSeq" id="WP_160149813.1">
    <property type="nucleotide sequence ID" value="NZ_CAAAHO010000003.1"/>
</dbReference>
<dbReference type="PROSITE" id="PS51221">
    <property type="entry name" value="TTL"/>
    <property type="match status" value="1"/>
</dbReference>
<accession>A0A378HXG7</accession>
<reference evidence="1 2" key="1">
    <citation type="submission" date="2018-06" db="EMBL/GenBank/DDBJ databases">
        <authorList>
            <consortium name="Pathogen Informatics"/>
            <person name="Doyle S."/>
        </authorList>
    </citation>
    <scope>NUCLEOTIDE SEQUENCE [LARGE SCALE GENOMIC DNA]</scope>
    <source>
        <strain evidence="1 2">NCTC13315</strain>
    </source>
</reference>
<dbReference type="AlphaFoldDB" id="A0A378HXG7"/>
<dbReference type="InterPro" id="IPR004344">
    <property type="entry name" value="TTL/TTLL_fam"/>
</dbReference>
<evidence type="ECO:0000313" key="2">
    <source>
        <dbReference type="Proteomes" id="UP000254968"/>
    </source>
</evidence>
<keyword evidence="1" id="KW-0436">Ligase</keyword>
<dbReference type="EMBL" id="UGNV01000001">
    <property type="protein sequence ID" value="STX27597.1"/>
    <property type="molecule type" value="Genomic_DNA"/>
</dbReference>
<dbReference type="Gene3D" id="3.30.470.20">
    <property type="entry name" value="ATP-grasp fold, B domain"/>
    <property type="match status" value="1"/>
</dbReference>
<gene>
    <name evidence="1" type="ORF">NCTC13315_00103</name>
</gene>
<dbReference type="GO" id="GO:0016874">
    <property type="term" value="F:ligase activity"/>
    <property type="evidence" value="ECO:0007669"/>
    <property type="project" value="UniProtKB-KW"/>
</dbReference>
<protein>
    <submittedName>
        <fullName evidence="1">Tubulin-tyrosine ligase family</fullName>
    </submittedName>
</protein>
<dbReference type="Pfam" id="PF03133">
    <property type="entry name" value="TTL"/>
    <property type="match status" value="1"/>
</dbReference>
<sequence>MPNLKPKTFYLQEACSPTDYNLSVHLKEIGWKKSYWRGWSHFSIDNLKFNEQAGLCLEYKHLLACLVQQQCPGAMPLTYCINDDNWPLVLNQLTQQFYLKNNQLSNELAGLIWILKPALLNNGQDIKLFKRLSDLEQHFLSANRLGGEHVLQYYIPNPHLLRDQRKYSIRQFVVLTNYVGAYLYHVGYFNVARQPFSLTISDLRPHLTNEHLHGQEPNVIQIPTDQFNFFKSLYPAIKIILEEVLVGLKKAYPEAFKIQKKATLALFGFDFMVDSQNKVWLLEANHGPCFPTTDDHPLQNYLYKPFWQALISNFVIPIANQDLAKLPDNKLFASLLL</sequence>